<dbReference type="EMBL" id="PJNI01000008">
    <property type="protein sequence ID" value="PKR80824.1"/>
    <property type="molecule type" value="Genomic_DNA"/>
</dbReference>
<dbReference type="PANTHER" id="PTHR30511">
    <property type="entry name" value="ALANINE RACEMASE"/>
    <property type="match status" value="1"/>
</dbReference>
<evidence type="ECO:0000256" key="2">
    <source>
        <dbReference type="ARBA" id="ARBA00022898"/>
    </source>
</evidence>
<dbReference type="Pfam" id="PF01168">
    <property type="entry name" value="Ala_racemase_N"/>
    <property type="match status" value="1"/>
</dbReference>
<dbReference type="OrthoDB" id="504078at2"/>
<reference evidence="5 6" key="1">
    <citation type="submission" date="2017-12" db="EMBL/GenBank/DDBJ databases">
        <title>The draft genome sequence of Brumimicrobium saltpan LHR20.</title>
        <authorList>
            <person name="Do Z.-J."/>
            <person name="Luo H.-R."/>
        </authorList>
    </citation>
    <scope>NUCLEOTIDE SEQUENCE [LARGE SCALE GENOMIC DNA]</scope>
    <source>
        <strain evidence="5 6">LHR20</strain>
    </source>
</reference>
<keyword evidence="3" id="KW-0413">Isomerase</keyword>
<dbReference type="GO" id="GO:0030170">
    <property type="term" value="F:pyridoxal phosphate binding"/>
    <property type="evidence" value="ECO:0007669"/>
    <property type="project" value="TreeGrafter"/>
</dbReference>
<keyword evidence="2" id="KW-0663">Pyridoxal phosphate</keyword>
<dbReference type="GO" id="GO:0008784">
    <property type="term" value="F:alanine racemase activity"/>
    <property type="evidence" value="ECO:0007669"/>
    <property type="project" value="TreeGrafter"/>
</dbReference>
<name>A0A2I0R2L4_9FLAO</name>
<dbReference type="PANTHER" id="PTHR30511:SF3">
    <property type="entry name" value="LYSINE RACEMASE"/>
    <property type="match status" value="1"/>
</dbReference>
<comment type="cofactor">
    <cofactor evidence="1">
        <name>pyridoxal 5'-phosphate</name>
        <dbReference type="ChEBI" id="CHEBI:597326"/>
    </cofactor>
</comment>
<dbReference type="GO" id="GO:0005829">
    <property type="term" value="C:cytosol"/>
    <property type="evidence" value="ECO:0007669"/>
    <property type="project" value="TreeGrafter"/>
</dbReference>
<keyword evidence="6" id="KW-1185">Reference proteome</keyword>
<dbReference type="InterPro" id="IPR001608">
    <property type="entry name" value="Ala_racemase_N"/>
</dbReference>
<organism evidence="5 6">
    <name type="scientific">Brumimicrobium salinarum</name>
    <dbReference type="NCBI Taxonomy" id="2058658"/>
    <lineage>
        <taxon>Bacteria</taxon>
        <taxon>Pseudomonadati</taxon>
        <taxon>Bacteroidota</taxon>
        <taxon>Flavobacteriia</taxon>
        <taxon>Flavobacteriales</taxon>
        <taxon>Crocinitomicaceae</taxon>
        <taxon>Brumimicrobium</taxon>
    </lineage>
</organism>
<dbReference type="AlphaFoldDB" id="A0A2I0R2L4"/>
<evidence type="ECO:0000256" key="1">
    <source>
        <dbReference type="ARBA" id="ARBA00001933"/>
    </source>
</evidence>
<sequence length="295" mass="33127">MATLKIKSSGIIDNILAISSFLQQHEIHWSLITKVFSGDVEFMKQILKPEVIENIHSIGDSRLTSLKNIKKVNPSIRTIYIKPPAKIYAKEIVEFADVSLNTSIHTLKALDKAAKEQQKIHKVIIMIELGELREGVLGNKIIDFYRAVFALKNVETIGLGANLGCMYGVEPTYDKLMQLELYGKLIEATFDKKLALFSGGSSITLPLLEENNIPKSINHFRIGEAAFFGTSPLRNQQFLNLSTDNFRLSANLIEIEEKRIIPQGEISEASIGDTKDYDESHYGKRFIGPFLILEC</sequence>
<dbReference type="SUPFAM" id="SSF51419">
    <property type="entry name" value="PLP-binding barrel"/>
    <property type="match status" value="1"/>
</dbReference>
<comment type="caution">
    <text evidence="5">The sequence shown here is derived from an EMBL/GenBank/DDBJ whole genome shotgun (WGS) entry which is preliminary data.</text>
</comment>
<gene>
    <name evidence="5" type="ORF">CW751_08635</name>
</gene>
<dbReference type="InterPro" id="IPR000821">
    <property type="entry name" value="Ala_racemase"/>
</dbReference>
<proteinExistence type="predicted"/>
<feature type="domain" description="Alanine racemase N-terminal" evidence="4">
    <location>
        <begin position="94"/>
        <end position="229"/>
    </location>
</feature>
<evidence type="ECO:0000256" key="3">
    <source>
        <dbReference type="ARBA" id="ARBA00023235"/>
    </source>
</evidence>
<evidence type="ECO:0000313" key="5">
    <source>
        <dbReference type="EMBL" id="PKR80824.1"/>
    </source>
</evidence>
<evidence type="ECO:0000313" key="6">
    <source>
        <dbReference type="Proteomes" id="UP000236654"/>
    </source>
</evidence>
<dbReference type="InterPro" id="IPR029066">
    <property type="entry name" value="PLP-binding_barrel"/>
</dbReference>
<dbReference type="Gene3D" id="3.20.20.10">
    <property type="entry name" value="Alanine racemase"/>
    <property type="match status" value="1"/>
</dbReference>
<evidence type="ECO:0000259" key="4">
    <source>
        <dbReference type="Pfam" id="PF01168"/>
    </source>
</evidence>
<protein>
    <submittedName>
        <fullName evidence="5">Amino-acid racemase</fullName>
    </submittedName>
</protein>
<accession>A0A2I0R2L4</accession>
<dbReference type="RefSeq" id="WP_101334606.1">
    <property type="nucleotide sequence ID" value="NZ_PJNI01000008.1"/>
</dbReference>
<dbReference type="Proteomes" id="UP000236654">
    <property type="component" value="Unassembled WGS sequence"/>
</dbReference>